<feature type="domain" description="Response regulatory" evidence="2">
    <location>
        <begin position="6"/>
        <end position="118"/>
    </location>
</feature>
<dbReference type="InterPro" id="IPR050625">
    <property type="entry name" value="ParA/MinD_ATPase"/>
</dbReference>
<dbReference type="SUPFAM" id="SSF52172">
    <property type="entry name" value="CheY-like"/>
    <property type="match status" value="1"/>
</dbReference>
<name>A0A1H8I4J0_9BACL</name>
<sequence>MSSELKLLVVSEDESQAQEIRMLVNSKFPLNGYIRSSEVRREISRIQPNIVLLYEQKDGTGIQLIPYISREVPEAIIVYLTERRDPIRTRDVSRAGAFDILFLPDEINALEDILNRAAKVLLEKNTRNEVASSFSWGRGQIYTFYSGKGGSGKSLVAATLAQTLQLESTSGVLLVDLNHQYGGLETYLNIENDRNLYDLTPVLNELNDNHIRSVTTIEPYSQIEVLVSPADAEIAELITEDHIERLLRTARLYYDYILVDLPTEMNNLSYTALEEADRIIYVMNPESISLRIFSRTLDLFDKLDIDPTDRLEILINKISKDNELTPRDISQHFSYPIIGELRDDTKKIQQLLNRGQTLRTTRKERNLTNFAKDVQKLAKMILVQQAGKSAS</sequence>
<evidence type="ECO:0000313" key="3">
    <source>
        <dbReference type="EMBL" id="SEN63241.1"/>
    </source>
</evidence>
<dbReference type="PANTHER" id="PTHR43384">
    <property type="entry name" value="SEPTUM SITE-DETERMINING PROTEIN MIND HOMOLOG, CHLOROPLASTIC-RELATED"/>
    <property type="match status" value="1"/>
</dbReference>
<protein>
    <submittedName>
        <fullName evidence="3">Pilus assembly protein CpaE</fullName>
    </submittedName>
</protein>
<dbReference type="InterPro" id="IPR011006">
    <property type="entry name" value="CheY-like_superfamily"/>
</dbReference>
<dbReference type="InterPro" id="IPR001789">
    <property type="entry name" value="Sig_transdc_resp-reg_receiver"/>
</dbReference>
<dbReference type="GO" id="GO:0005829">
    <property type="term" value="C:cytosol"/>
    <property type="evidence" value="ECO:0007669"/>
    <property type="project" value="TreeGrafter"/>
</dbReference>
<gene>
    <name evidence="3" type="ORF">SAMN05444955_11615</name>
</gene>
<dbReference type="GO" id="GO:0009898">
    <property type="term" value="C:cytoplasmic side of plasma membrane"/>
    <property type="evidence" value="ECO:0007669"/>
    <property type="project" value="TreeGrafter"/>
</dbReference>
<dbReference type="SUPFAM" id="SSF52540">
    <property type="entry name" value="P-loop containing nucleoside triphosphate hydrolases"/>
    <property type="match status" value="1"/>
</dbReference>
<dbReference type="GO" id="GO:0016887">
    <property type="term" value="F:ATP hydrolysis activity"/>
    <property type="evidence" value="ECO:0007669"/>
    <property type="project" value="TreeGrafter"/>
</dbReference>
<dbReference type="Pfam" id="PF13614">
    <property type="entry name" value="AAA_31"/>
    <property type="match status" value="1"/>
</dbReference>
<dbReference type="PROSITE" id="PS50110">
    <property type="entry name" value="RESPONSE_REGULATORY"/>
    <property type="match status" value="1"/>
</dbReference>
<evidence type="ECO:0000313" key="4">
    <source>
        <dbReference type="Proteomes" id="UP000199695"/>
    </source>
</evidence>
<dbReference type="GO" id="GO:0005524">
    <property type="term" value="F:ATP binding"/>
    <property type="evidence" value="ECO:0007669"/>
    <property type="project" value="TreeGrafter"/>
</dbReference>
<dbReference type="EMBL" id="FOCQ01000016">
    <property type="protein sequence ID" value="SEN63241.1"/>
    <property type="molecule type" value="Genomic_DNA"/>
</dbReference>
<dbReference type="InterPro" id="IPR027417">
    <property type="entry name" value="P-loop_NTPase"/>
</dbReference>
<proteinExistence type="predicted"/>
<organism evidence="3 4">
    <name type="scientific">Lihuaxuella thermophila</name>
    <dbReference type="NCBI Taxonomy" id="1173111"/>
    <lineage>
        <taxon>Bacteria</taxon>
        <taxon>Bacillati</taxon>
        <taxon>Bacillota</taxon>
        <taxon>Bacilli</taxon>
        <taxon>Bacillales</taxon>
        <taxon>Thermoactinomycetaceae</taxon>
        <taxon>Lihuaxuella</taxon>
    </lineage>
</organism>
<dbReference type="RefSeq" id="WP_089971679.1">
    <property type="nucleotide sequence ID" value="NZ_FOCQ01000016.1"/>
</dbReference>
<dbReference type="GO" id="GO:0051782">
    <property type="term" value="P:negative regulation of cell division"/>
    <property type="evidence" value="ECO:0007669"/>
    <property type="project" value="TreeGrafter"/>
</dbReference>
<dbReference type="STRING" id="1173111.SAMN05444955_11615"/>
<dbReference type="OrthoDB" id="2512803at2"/>
<dbReference type="InterPro" id="IPR025669">
    <property type="entry name" value="AAA_dom"/>
</dbReference>
<dbReference type="Proteomes" id="UP000199695">
    <property type="component" value="Unassembled WGS sequence"/>
</dbReference>
<evidence type="ECO:0000256" key="1">
    <source>
        <dbReference type="PROSITE-ProRule" id="PRU00169"/>
    </source>
</evidence>
<dbReference type="PANTHER" id="PTHR43384:SF13">
    <property type="entry name" value="SLR0110 PROTEIN"/>
    <property type="match status" value="1"/>
</dbReference>
<comment type="caution">
    <text evidence="1">Lacks conserved residue(s) required for the propagation of feature annotation.</text>
</comment>
<dbReference type="GO" id="GO:0000160">
    <property type="term" value="P:phosphorelay signal transduction system"/>
    <property type="evidence" value="ECO:0007669"/>
    <property type="project" value="InterPro"/>
</dbReference>
<dbReference type="AlphaFoldDB" id="A0A1H8I4J0"/>
<accession>A0A1H8I4J0</accession>
<evidence type="ECO:0000259" key="2">
    <source>
        <dbReference type="PROSITE" id="PS50110"/>
    </source>
</evidence>
<dbReference type="Gene3D" id="3.40.50.300">
    <property type="entry name" value="P-loop containing nucleotide triphosphate hydrolases"/>
    <property type="match status" value="1"/>
</dbReference>
<keyword evidence="4" id="KW-1185">Reference proteome</keyword>
<reference evidence="3 4" key="1">
    <citation type="submission" date="2016-10" db="EMBL/GenBank/DDBJ databases">
        <authorList>
            <person name="de Groot N.N."/>
        </authorList>
    </citation>
    <scope>NUCLEOTIDE SEQUENCE [LARGE SCALE GENOMIC DNA]</scope>
    <source>
        <strain evidence="3 4">DSM 46701</strain>
    </source>
</reference>